<accession>A0A2P2N2F0</accession>
<evidence type="ECO:0000313" key="1">
    <source>
        <dbReference type="EMBL" id="MBX36650.1"/>
    </source>
</evidence>
<dbReference type="AlphaFoldDB" id="A0A2P2N2F0"/>
<sequence length="50" mass="5855">MDVVLSLCQKYPTMLILIKQSQYQNKLQHFCGQTLISRLKLAFSWLQSPL</sequence>
<protein>
    <submittedName>
        <fullName evidence="1">Uncharacterized protein</fullName>
    </submittedName>
</protein>
<dbReference type="EMBL" id="GGEC01056166">
    <property type="protein sequence ID" value="MBX36650.1"/>
    <property type="molecule type" value="Transcribed_RNA"/>
</dbReference>
<name>A0A2P2N2F0_RHIMU</name>
<organism evidence="1">
    <name type="scientific">Rhizophora mucronata</name>
    <name type="common">Asiatic mangrove</name>
    <dbReference type="NCBI Taxonomy" id="61149"/>
    <lineage>
        <taxon>Eukaryota</taxon>
        <taxon>Viridiplantae</taxon>
        <taxon>Streptophyta</taxon>
        <taxon>Embryophyta</taxon>
        <taxon>Tracheophyta</taxon>
        <taxon>Spermatophyta</taxon>
        <taxon>Magnoliopsida</taxon>
        <taxon>eudicotyledons</taxon>
        <taxon>Gunneridae</taxon>
        <taxon>Pentapetalae</taxon>
        <taxon>rosids</taxon>
        <taxon>fabids</taxon>
        <taxon>Malpighiales</taxon>
        <taxon>Rhizophoraceae</taxon>
        <taxon>Rhizophora</taxon>
    </lineage>
</organism>
<proteinExistence type="predicted"/>
<reference evidence="1" key="1">
    <citation type="submission" date="2018-02" db="EMBL/GenBank/DDBJ databases">
        <title>Rhizophora mucronata_Transcriptome.</title>
        <authorList>
            <person name="Meera S.P."/>
            <person name="Sreeshan A."/>
            <person name="Augustine A."/>
        </authorList>
    </citation>
    <scope>NUCLEOTIDE SEQUENCE</scope>
    <source>
        <tissue evidence="1">Leaf</tissue>
    </source>
</reference>